<evidence type="ECO:0000313" key="1">
    <source>
        <dbReference type="EMBL" id="KAI8005515.1"/>
    </source>
</evidence>
<reference evidence="1 2" key="1">
    <citation type="journal article" date="2022" name="Plant J.">
        <title>Chromosome-level genome of Camellia lanceoleosa provides a valuable resource for understanding genome evolution and self-incompatibility.</title>
        <authorList>
            <person name="Gong W."/>
            <person name="Xiao S."/>
            <person name="Wang L."/>
            <person name="Liao Z."/>
            <person name="Chang Y."/>
            <person name="Mo W."/>
            <person name="Hu G."/>
            <person name="Li W."/>
            <person name="Zhao G."/>
            <person name="Zhu H."/>
            <person name="Hu X."/>
            <person name="Ji K."/>
            <person name="Xiang X."/>
            <person name="Song Q."/>
            <person name="Yuan D."/>
            <person name="Jin S."/>
            <person name="Zhang L."/>
        </authorList>
    </citation>
    <scope>NUCLEOTIDE SEQUENCE [LARGE SCALE GENOMIC DNA]</scope>
    <source>
        <strain evidence="1">SQ_2022a</strain>
    </source>
</reference>
<name>A0ACC0GWG6_9ERIC</name>
<accession>A0ACC0GWG6</accession>
<proteinExistence type="predicted"/>
<evidence type="ECO:0000313" key="2">
    <source>
        <dbReference type="Proteomes" id="UP001060215"/>
    </source>
</evidence>
<organism evidence="1 2">
    <name type="scientific">Camellia lanceoleosa</name>
    <dbReference type="NCBI Taxonomy" id="1840588"/>
    <lineage>
        <taxon>Eukaryota</taxon>
        <taxon>Viridiplantae</taxon>
        <taxon>Streptophyta</taxon>
        <taxon>Embryophyta</taxon>
        <taxon>Tracheophyta</taxon>
        <taxon>Spermatophyta</taxon>
        <taxon>Magnoliopsida</taxon>
        <taxon>eudicotyledons</taxon>
        <taxon>Gunneridae</taxon>
        <taxon>Pentapetalae</taxon>
        <taxon>asterids</taxon>
        <taxon>Ericales</taxon>
        <taxon>Theaceae</taxon>
        <taxon>Camellia</taxon>
    </lineage>
</organism>
<gene>
    <name evidence="1" type="ORF">LOK49_LG08G02937</name>
</gene>
<sequence>MQRGSSATPIEPWQKHFLTKSHLYCLMIHLRSSAHEREPHTPEMPHPIRALLDLDDLHKDAKGLKQLHEMFGAREVALENSRDGREKKLDDEVLQLSDENQNLKNKVHSEVERASRAETEIENLKKALADLHAEKEAVLLQYQQSTEKLSNLEGELNRAQINSRGLDEQASKAAAEVQTLKEVLVKLEAERDASFLQHKEFLERISSLESTISQAQKDAQGLNERAIRAEIEAQFLEKELSRLETEKSAGLLQYKQCLEKISDLEKKSSVAEEEAIVLNERANRAETEIRMSLLESSLSDLSSELKGSQANVEALQVSCQSLHGEKSALVSEKAALLSQSQIITENMQKILEKNTILENSLFGANVELEGLREKSKSLEELCKSLNNDQSNLIAERGTLVVQLDNVERRLENLEMRFAVLEQKYAGMEKEKESTLSQVEELKVSLGVEKQERASFALSSGARLACLENHIQLLQEETRWRKKEFKEELDKAMNAQFEIFVLQKFIQDMEQKNYTLLMECQKHVEASKLTEKLVSELESENLEQQVEAELLLDEIEKLRMGIYQVFKALEIGLDNELDDEIANEQIFVHHVIENIEDMKCSLSNYEDEKQQLLVENSVLLTLVGQLRLEGVEFGSEKKILEQEFKAMTEQLVMVQNEKHRLLKINRQLKSEVKMGDQHANTVKAEMKRLCMQQGDLQRAYLKLQGDYSQVLEENRSLLKNLSELKEEKCRAEEENNFILLETLALDNLSVIFKNFGTEKSVELKFLCEDMHNLHGVNSDLEKEVGVLGGELEMKETENLLLKDSMKKLEEELQEVRDFNNQLRHEISTGKNFLCQKEIKLLEAEEKLKATEDLNSELCGTVEGLKKQHEESILMKENLEKHIFELSEENTSQNKEIECLREVNGNLDSELGILREDVEVHRIREENLSSKLQEIGNDFEMWEAEAATFQFDFQISDIREVLFENKCNELTGVCETLENENASKTVEIEQMKERVSFMETEIGGLKGRLFAYAPVIDSLRDNIASLEHNILSPPELNVADNQEQKDVELVHYHEKSCQEPMQDHNPAIPNRIPELQNLQTRVKAVEKIFHLITLSDGSLYGISRRRNRGADDQMLELWEAAEDGCGLDRTLKESHKQANKPTEDDTSCQEFEHAEHKNENHSSELQVEKELGVDRLELVEVNGQLSQNIEESPLHMDGNASPELEEAEDVQRKRVSEQARKGAEKIGRLQLEVQKSIPSC</sequence>
<keyword evidence="2" id="KW-1185">Reference proteome</keyword>
<dbReference type="EMBL" id="CM045766">
    <property type="protein sequence ID" value="KAI8005515.1"/>
    <property type="molecule type" value="Genomic_DNA"/>
</dbReference>
<comment type="caution">
    <text evidence="1">The sequence shown here is derived from an EMBL/GenBank/DDBJ whole genome shotgun (WGS) entry which is preliminary data.</text>
</comment>
<dbReference type="Proteomes" id="UP001060215">
    <property type="component" value="Chromosome 9"/>
</dbReference>
<protein>
    <submittedName>
        <fullName evidence="1">Protein NETWORKED 1A</fullName>
    </submittedName>
</protein>